<comment type="caution">
    <text evidence="7">The sequence shown here is derived from an EMBL/GenBank/DDBJ whole genome shotgun (WGS) entry which is preliminary data.</text>
</comment>
<evidence type="ECO:0000313" key="8">
    <source>
        <dbReference type="Proteomes" id="UP001596039"/>
    </source>
</evidence>
<evidence type="ECO:0000259" key="5">
    <source>
        <dbReference type="Pfam" id="PF00441"/>
    </source>
</evidence>
<organism evidence="7 8">
    <name type="scientific">Lysinimonas soli</name>
    <dbReference type="NCBI Taxonomy" id="1074233"/>
    <lineage>
        <taxon>Bacteria</taxon>
        <taxon>Bacillati</taxon>
        <taxon>Actinomycetota</taxon>
        <taxon>Actinomycetes</taxon>
        <taxon>Micrococcales</taxon>
        <taxon>Microbacteriaceae</taxon>
        <taxon>Lysinimonas</taxon>
    </lineage>
</organism>
<evidence type="ECO:0000256" key="3">
    <source>
        <dbReference type="ARBA" id="ARBA00022630"/>
    </source>
</evidence>
<accession>A0ABW0NNS4</accession>
<dbReference type="PANTHER" id="PTHR43884">
    <property type="entry name" value="ACYL-COA DEHYDROGENASE"/>
    <property type="match status" value="1"/>
</dbReference>
<comment type="similarity">
    <text evidence="2">Belongs to the acyl-CoA dehydrogenase family.</text>
</comment>
<dbReference type="PANTHER" id="PTHR43884:SF12">
    <property type="entry name" value="ISOVALERYL-COA DEHYDROGENASE, MITOCHONDRIAL-RELATED"/>
    <property type="match status" value="1"/>
</dbReference>
<keyword evidence="3" id="KW-0285">Flavoprotein</keyword>
<protein>
    <submittedName>
        <fullName evidence="7">Acyl-CoA dehydrogenase family protein</fullName>
        <ecNumber evidence="7">1.-.-.-</ecNumber>
    </submittedName>
</protein>
<gene>
    <name evidence="7" type="ORF">ACFPJ4_00985</name>
</gene>
<feature type="domain" description="Acyl-CoA dehydrogenase/oxidase N-terminal" evidence="6">
    <location>
        <begin position="28"/>
        <end position="114"/>
    </location>
</feature>
<dbReference type="RefSeq" id="WP_386738420.1">
    <property type="nucleotide sequence ID" value="NZ_JBHSMG010000001.1"/>
</dbReference>
<dbReference type="Gene3D" id="1.20.140.10">
    <property type="entry name" value="Butyryl-CoA Dehydrogenase, subunit A, domain 3"/>
    <property type="match status" value="1"/>
</dbReference>
<dbReference type="SUPFAM" id="SSF47203">
    <property type="entry name" value="Acyl-CoA dehydrogenase C-terminal domain-like"/>
    <property type="match status" value="1"/>
</dbReference>
<evidence type="ECO:0000259" key="6">
    <source>
        <dbReference type="Pfam" id="PF02771"/>
    </source>
</evidence>
<dbReference type="Gene3D" id="1.10.540.10">
    <property type="entry name" value="Acyl-CoA dehydrogenase/oxidase, N-terminal domain"/>
    <property type="match status" value="1"/>
</dbReference>
<dbReference type="PIRSF" id="PIRSF016578">
    <property type="entry name" value="HsaA"/>
    <property type="match status" value="1"/>
</dbReference>
<dbReference type="InterPro" id="IPR009100">
    <property type="entry name" value="AcylCoA_DH/oxidase_NM_dom_sf"/>
</dbReference>
<reference evidence="8" key="1">
    <citation type="journal article" date="2019" name="Int. J. Syst. Evol. Microbiol.">
        <title>The Global Catalogue of Microorganisms (GCM) 10K type strain sequencing project: providing services to taxonomists for standard genome sequencing and annotation.</title>
        <authorList>
            <consortium name="The Broad Institute Genomics Platform"/>
            <consortium name="The Broad Institute Genome Sequencing Center for Infectious Disease"/>
            <person name="Wu L."/>
            <person name="Ma J."/>
        </authorList>
    </citation>
    <scope>NUCLEOTIDE SEQUENCE [LARGE SCALE GENOMIC DNA]</scope>
    <source>
        <strain evidence="8">CGMCC 4.6997</strain>
    </source>
</reference>
<dbReference type="InterPro" id="IPR036250">
    <property type="entry name" value="AcylCo_DH-like_C"/>
</dbReference>
<evidence type="ECO:0000256" key="2">
    <source>
        <dbReference type="ARBA" id="ARBA00009347"/>
    </source>
</evidence>
<dbReference type="InterPro" id="IPR046373">
    <property type="entry name" value="Acyl-CoA_Oxase/DH_mid-dom_sf"/>
</dbReference>
<keyword evidence="7" id="KW-0560">Oxidoreductase</keyword>
<keyword evidence="4" id="KW-0274">FAD</keyword>
<feature type="domain" description="Acyl-CoA dehydrogenase/oxidase C-terminal" evidence="5">
    <location>
        <begin position="249"/>
        <end position="385"/>
    </location>
</feature>
<dbReference type="Pfam" id="PF00441">
    <property type="entry name" value="Acyl-CoA_dh_1"/>
    <property type="match status" value="1"/>
</dbReference>
<dbReference type="GO" id="GO:0016491">
    <property type="term" value="F:oxidoreductase activity"/>
    <property type="evidence" value="ECO:0007669"/>
    <property type="project" value="UniProtKB-KW"/>
</dbReference>
<dbReference type="EMBL" id="JBHSMG010000001">
    <property type="protein sequence ID" value="MFC5500807.1"/>
    <property type="molecule type" value="Genomic_DNA"/>
</dbReference>
<dbReference type="SUPFAM" id="SSF56645">
    <property type="entry name" value="Acyl-CoA dehydrogenase NM domain-like"/>
    <property type="match status" value="1"/>
</dbReference>
<comment type="cofactor">
    <cofactor evidence="1">
        <name>FAD</name>
        <dbReference type="ChEBI" id="CHEBI:57692"/>
    </cofactor>
</comment>
<dbReference type="EC" id="1.-.-.-" evidence="7"/>
<dbReference type="Gene3D" id="2.40.110.10">
    <property type="entry name" value="Butyryl-CoA Dehydrogenase, subunit A, domain 2"/>
    <property type="match status" value="1"/>
</dbReference>
<proteinExistence type="inferred from homology"/>
<dbReference type="Pfam" id="PF02771">
    <property type="entry name" value="Acyl-CoA_dh_N"/>
    <property type="match status" value="1"/>
</dbReference>
<keyword evidence="8" id="KW-1185">Reference proteome</keyword>
<dbReference type="InterPro" id="IPR009075">
    <property type="entry name" value="AcylCo_DH/oxidase_C"/>
</dbReference>
<dbReference type="InterPro" id="IPR037069">
    <property type="entry name" value="AcylCoA_DH/ox_N_sf"/>
</dbReference>
<evidence type="ECO:0000313" key="7">
    <source>
        <dbReference type="EMBL" id="MFC5500807.1"/>
    </source>
</evidence>
<dbReference type="InterPro" id="IPR013786">
    <property type="entry name" value="AcylCoA_DH/ox_N"/>
</dbReference>
<evidence type="ECO:0000256" key="4">
    <source>
        <dbReference type="ARBA" id="ARBA00022827"/>
    </source>
</evidence>
<dbReference type="Proteomes" id="UP001596039">
    <property type="component" value="Unassembled WGS sequence"/>
</dbReference>
<evidence type="ECO:0000256" key="1">
    <source>
        <dbReference type="ARBA" id="ARBA00001974"/>
    </source>
</evidence>
<name>A0ABW0NNS4_9MICO</name>
<sequence length="395" mass="41664">MSPLDDVPGDAPAESDASAGRGRVIEIAERIAHEVSGPAAAAVDAEARFPVESVEAFKRERLLSALVPVERGGLGATVAELADAVRTISKKCTSSALVLAMHSIEVYNLLRYGDTPWLRGLLARVVDEQILFANGTSQRVGPDGGASLIDDGGVLRIDRPTVACSYGLEADAIFTNMRRSPEADPDDQVYLAVLATQSELELTTTWDTLGLRGTCSYGMRILAKVDHGAVFPTGAPAVLGNGGIQVRHLLAGAAYVGLAEAALREAHAVVRAEARRSGGVAPKSAIRLAELLLEVEKARGLVAMAAARFERLEAASKLDDLSFIVSLRNLKVASTAIAVETAMKALQICGIDGIRKDGSIAIERIIRDAHAALVMFGNDGLLRDNASTLAIRKSI</sequence>